<evidence type="ECO:0000256" key="1">
    <source>
        <dbReference type="SAM" id="MobiDB-lite"/>
    </source>
</evidence>
<dbReference type="EMBL" id="MU253775">
    <property type="protein sequence ID" value="KAG9247315.1"/>
    <property type="molecule type" value="Genomic_DNA"/>
</dbReference>
<keyword evidence="3" id="KW-1185">Reference proteome</keyword>
<reference evidence="2" key="1">
    <citation type="journal article" date="2021" name="IMA Fungus">
        <title>Genomic characterization of three marine fungi, including Emericellopsis atlantica sp. nov. with signatures of a generalist lifestyle and marine biomass degradation.</title>
        <authorList>
            <person name="Hagestad O.C."/>
            <person name="Hou L."/>
            <person name="Andersen J.H."/>
            <person name="Hansen E.H."/>
            <person name="Altermark B."/>
            <person name="Li C."/>
            <person name="Kuhnert E."/>
            <person name="Cox R.J."/>
            <person name="Crous P.W."/>
            <person name="Spatafora J.W."/>
            <person name="Lail K."/>
            <person name="Amirebrahimi M."/>
            <person name="Lipzen A."/>
            <person name="Pangilinan J."/>
            <person name="Andreopoulos W."/>
            <person name="Hayes R.D."/>
            <person name="Ng V."/>
            <person name="Grigoriev I.V."/>
            <person name="Jackson S.A."/>
            <person name="Sutton T.D.S."/>
            <person name="Dobson A.D.W."/>
            <person name="Rama T."/>
        </authorList>
    </citation>
    <scope>NUCLEOTIDE SEQUENCE</scope>
    <source>
        <strain evidence="2">TRa3180A</strain>
    </source>
</reference>
<accession>A0A9P7Z8I3</accession>
<evidence type="ECO:0000313" key="2">
    <source>
        <dbReference type="EMBL" id="KAG9247315.1"/>
    </source>
</evidence>
<proteinExistence type="predicted"/>
<dbReference type="AlphaFoldDB" id="A0A9P7Z8I3"/>
<feature type="compositionally biased region" description="Polar residues" evidence="1">
    <location>
        <begin position="351"/>
        <end position="386"/>
    </location>
</feature>
<comment type="caution">
    <text evidence="2">The sequence shown here is derived from an EMBL/GenBank/DDBJ whole genome shotgun (WGS) entry which is preliminary data.</text>
</comment>
<feature type="compositionally biased region" description="Polar residues" evidence="1">
    <location>
        <begin position="272"/>
        <end position="298"/>
    </location>
</feature>
<protein>
    <submittedName>
        <fullName evidence="2">Uncharacterized protein</fullName>
    </submittedName>
</protein>
<dbReference type="Proteomes" id="UP000887226">
    <property type="component" value="Unassembled WGS sequence"/>
</dbReference>
<feature type="compositionally biased region" description="Low complexity" evidence="1">
    <location>
        <begin position="53"/>
        <end position="68"/>
    </location>
</feature>
<gene>
    <name evidence="2" type="ORF">BJ878DRAFT_194227</name>
</gene>
<feature type="region of interest" description="Disordered" evidence="1">
    <location>
        <begin position="267"/>
        <end position="386"/>
    </location>
</feature>
<feature type="compositionally biased region" description="Polar residues" evidence="1">
    <location>
        <begin position="305"/>
        <end position="319"/>
    </location>
</feature>
<sequence length="386" mass="42874">MENINKARKKAEAAYRELSALAADPDKRRHSYQAQSQSHLATYGGFQSLPWEQHQQQHSCQQNYSQAQWPPQYPSPNQLPSISPYQTAPNPNYGHQNDQPSRHTPYQQVSNLPPYLQPTTQHDMTPVPQSMYCSAVSSITADPRKTSSISYFPNQASHSSYARSIEPIGPQISHTVAYQLHAHSSPQQQYAQSAHGQLGTPPHMPQPHIPSAEYPSISLITTPPGFQRHPFYARYPPLVSAMIVPVSEEGSVAYAPTGQLHTHRFPVPHSPSIIQPTVPPSQQHTYQPSANHTPSIIQSPMPPYQQHTYQYPAPQTLSMIQPPRVPPSPPIQAQPVQAHPQVFQSRDHGSPPNSTHPSSLHAQQPIYQIESSPHGPTSHAVSQEQP</sequence>
<organism evidence="2 3">
    <name type="scientific">Calycina marina</name>
    <dbReference type="NCBI Taxonomy" id="1763456"/>
    <lineage>
        <taxon>Eukaryota</taxon>
        <taxon>Fungi</taxon>
        <taxon>Dikarya</taxon>
        <taxon>Ascomycota</taxon>
        <taxon>Pezizomycotina</taxon>
        <taxon>Leotiomycetes</taxon>
        <taxon>Helotiales</taxon>
        <taxon>Pezizellaceae</taxon>
        <taxon>Calycina</taxon>
    </lineage>
</organism>
<feature type="compositionally biased region" description="Pro residues" evidence="1">
    <location>
        <begin position="323"/>
        <end position="332"/>
    </location>
</feature>
<feature type="region of interest" description="Disordered" evidence="1">
    <location>
        <begin position="52"/>
        <end position="127"/>
    </location>
</feature>
<evidence type="ECO:0000313" key="3">
    <source>
        <dbReference type="Proteomes" id="UP000887226"/>
    </source>
</evidence>
<name>A0A9P7Z8I3_9HELO</name>
<feature type="compositionally biased region" description="Polar residues" evidence="1">
    <location>
        <begin position="75"/>
        <end position="127"/>
    </location>
</feature>